<dbReference type="OrthoDB" id="9806494at2"/>
<name>A0A024QA74_9BACI</name>
<dbReference type="AlphaFoldDB" id="A0A024QA74"/>
<evidence type="ECO:0000313" key="2">
    <source>
        <dbReference type="Proteomes" id="UP000028875"/>
    </source>
</evidence>
<proteinExistence type="predicted"/>
<dbReference type="Gene3D" id="3.30.70.1280">
    <property type="entry name" value="SP0830-like domains"/>
    <property type="match status" value="1"/>
</dbReference>
<reference evidence="2" key="2">
    <citation type="submission" date="2014-05" db="EMBL/GenBank/DDBJ databases">
        <title>Draft genome sequence of Virgibacillus massiliensis Vm-5.</title>
        <authorList>
            <person name="Khelaifia S."/>
            <person name="Croce O."/>
            <person name="Lagier J.C."/>
            <person name="Raoult D."/>
        </authorList>
    </citation>
    <scope>NUCLEOTIDE SEQUENCE [LARGE SCALE GENOMIC DNA]</scope>
    <source>
        <strain evidence="2">Vm-5</strain>
    </source>
</reference>
<dbReference type="Pfam" id="PF08002">
    <property type="entry name" value="DUF1697"/>
    <property type="match status" value="1"/>
</dbReference>
<reference evidence="1 2" key="1">
    <citation type="submission" date="2014-03" db="EMBL/GenBank/DDBJ databases">
        <authorList>
            <person name="Urmite Genomes U."/>
        </authorList>
    </citation>
    <scope>NUCLEOTIDE SEQUENCE [LARGE SCALE GENOMIC DNA]</scope>
    <source>
        <strain evidence="1 2">Vm-5</strain>
    </source>
</reference>
<sequence>MMIYIALLRGVNGGGRNKIKMAELRRALEAIGFSQVQTYIQSGNILFESNEREESLQKQTEKRIEEEFGF</sequence>
<evidence type="ECO:0000313" key="1">
    <source>
        <dbReference type="EMBL" id="CDQ39177.1"/>
    </source>
</evidence>
<dbReference type="eggNOG" id="COG3797">
    <property type="taxonomic scope" value="Bacteria"/>
</dbReference>
<evidence type="ECO:0008006" key="3">
    <source>
        <dbReference type="Google" id="ProtNLM"/>
    </source>
</evidence>
<keyword evidence="2" id="KW-1185">Reference proteome</keyword>
<gene>
    <name evidence="1" type="ORF">BN990_01462</name>
</gene>
<dbReference type="EMBL" id="CCDP010000001">
    <property type="protein sequence ID" value="CDQ39177.1"/>
    <property type="molecule type" value="Genomic_DNA"/>
</dbReference>
<dbReference type="SUPFAM" id="SSF160379">
    <property type="entry name" value="SP0830-like"/>
    <property type="match status" value="1"/>
</dbReference>
<dbReference type="PANTHER" id="PTHR36439">
    <property type="entry name" value="BLL4334 PROTEIN"/>
    <property type="match status" value="1"/>
</dbReference>
<dbReference type="InterPro" id="IPR012545">
    <property type="entry name" value="DUF1697"/>
</dbReference>
<protein>
    <recommendedName>
        <fullName evidence="3">DUF1697 domain-containing protein</fullName>
    </recommendedName>
</protein>
<organism evidence="1 2">
    <name type="scientific">Virgibacillus massiliensis</name>
    <dbReference type="NCBI Taxonomy" id="1462526"/>
    <lineage>
        <taxon>Bacteria</taxon>
        <taxon>Bacillati</taxon>
        <taxon>Bacillota</taxon>
        <taxon>Bacilli</taxon>
        <taxon>Bacillales</taxon>
        <taxon>Bacillaceae</taxon>
        <taxon>Virgibacillus</taxon>
    </lineage>
</organism>
<accession>A0A024QA74</accession>
<comment type="caution">
    <text evidence="1">The sequence shown here is derived from an EMBL/GenBank/DDBJ whole genome shotgun (WGS) entry which is preliminary data.</text>
</comment>
<dbReference type="Proteomes" id="UP000028875">
    <property type="component" value="Unassembled WGS sequence"/>
</dbReference>
<dbReference type="PANTHER" id="PTHR36439:SF1">
    <property type="entry name" value="DUF1697 DOMAIN-CONTAINING PROTEIN"/>
    <property type="match status" value="1"/>
</dbReference>